<dbReference type="GO" id="GO:0005930">
    <property type="term" value="C:axoneme"/>
    <property type="evidence" value="ECO:0007669"/>
    <property type="project" value="TreeGrafter"/>
</dbReference>
<reference evidence="5 6" key="1">
    <citation type="submission" date="2019-07" db="EMBL/GenBank/DDBJ databases">
        <title>Draft genome assembly of a fouling barnacle, Amphibalanus amphitrite (Darwin, 1854): The first reference genome for Thecostraca.</title>
        <authorList>
            <person name="Kim W."/>
        </authorList>
    </citation>
    <scope>NUCLEOTIDE SEQUENCE [LARGE SCALE GENOMIC DNA]</scope>
    <source>
        <strain evidence="5">SNU_AA5</strain>
        <tissue evidence="5">Soma without cirri and trophi</tissue>
    </source>
</reference>
<gene>
    <name evidence="5" type="primary">casc1</name>
    <name evidence="5" type="ORF">FJT64_003991</name>
</gene>
<accession>A0A6A4W4G2</accession>
<sequence length="301" mass="35199">MDAAWQRLQEEEAERMRLEQERLEAEERAIRDAEERVLRGMQLITTNETVSENQRRLADALSVEYQNDRWERYMRCDGLPDPLTRQEVTAYLNSWRETPIEAEQYPEVMRRTDEVLRVIDDLERHVRDKAYGDGELAQDMAAILQQYQDTQTEKLDVATYNLLTDLRPHVDLETNTVQFCSLGRHVSLAVWSNCSKNLKNKGFLFKDLGVRFELPKQLMDKDIAVRIMRTEYDHVSKFCRSKKMLDLAEFRARETLSDVVLEEDLRREREREAARVAAEQQAEREAAEAERLAAEAASAKG</sequence>
<feature type="domain" description="IC97/Casc1 N-terminal" evidence="4">
    <location>
        <begin position="6"/>
        <end position="198"/>
    </location>
</feature>
<dbReference type="GO" id="GO:0048487">
    <property type="term" value="F:beta-tubulin binding"/>
    <property type="evidence" value="ECO:0007669"/>
    <property type="project" value="TreeGrafter"/>
</dbReference>
<proteinExistence type="inferred from homology"/>
<evidence type="ECO:0000259" key="4">
    <source>
        <dbReference type="Pfam" id="PF15927"/>
    </source>
</evidence>
<name>A0A6A4W4G2_AMPAM</name>
<dbReference type="OrthoDB" id="297923at2759"/>
<keyword evidence="6" id="KW-1185">Reference proteome</keyword>
<evidence type="ECO:0000313" key="5">
    <source>
        <dbReference type="EMBL" id="KAF0298630.1"/>
    </source>
</evidence>
<dbReference type="Proteomes" id="UP000440578">
    <property type="component" value="Unassembled WGS sequence"/>
</dbReference>
<dbReference type="InterPro" id="IPR031826">
    <property type="entry name" value="IC97/Casc1_N"/>
</dbReference>
<dbReference type="PANTHER" id="PTHR20929">
    <property type="entry name" value="LUNG ADENOMA SUSCEPTIBILITY 1-RELATED"/>
    <property type="match status" value="1"/>
</dbReference>
<evidence type="ECO:0000256" key="1">
    <source>
        <dbReference type="ARBA" id="ARBA00024332"/>
    </source>
</evidence>
<dbReference type="AlphaFoldDB" id="A0A6A4W4G2"/>
<organism evidence="5 6">
    <name type="scientific">Amphibalanus amphitrite</name>
    <name type="common">Striped barnacle</name>
    <name type="synonym">Balanus amphitrite</name>
    <dbReference type="NCBI Taxonomy" id="1232801"/>
    <lineage>
        <taxon>Eukaryota</taxon>
        <taxon>Metazoa</taxon>
        <taxon>Ecdysozoa</taxon>
        <taxon>Arthropoda</taxon>
        <taxon>Crustacea</taxon>
        <taxon>Multicrustacea</taxon>
        <taxon>Cirripedia</taxon>
        <taxon>Thoracica</taxon>
        <taxon>Thoracicalcarea</taxon>
        <taxon>Balanomorpha</taxon>
        <taxon>Balanoidea</taxon>
        <taxon>Balanidae</taxon>
        <taxon>Amphibalaninae</taxon>
        <taxon>Amphibalanus</taxon>
    </lineage>
</organism>
<dbReference type="GO" id="GO:0008017">
    <property type="term" value="F:microtubule binding"/>
    <property type="evidence" value="ECO:0007669"/>
    <property type="project" value="TreeGrafter"/>
</dbReference>
<evidence type="ECO:0000256" key="3">
    <source>
        <dbReference type="SAM" id="MobiDB-lite"/>
    </source>
</evidence>
<feature type="region of interest" description="Disordered" evidence="3">
    <location>
        <begin position="276"/>
        <end position="301"/>
    </location>
</feature>
<dbReference type="Pfam" id="PF15927">
    <property type="entry name" value="Casc1_N"/>
    <property type="match status" value="1"/>
</dbReference>
<dbReference type="InterPro" id="IPR023247">
    <property type="entry name" value="IC97/Dnai7-like"/>
</dbReference>
<feature type="compositionally biased region" description="Basic and acidic residues" evidence="3">
    <location>
        <begin position="281"/>
        <end position="293"/>
    </location>
</feature>
<feature type="coiled-coil region" evidence="2">
    <location>
        <begin position="1"/>
        <end position="36"/>
    </location>
</feature>
<evidence type="ECO:0000313" key="6">
    <source>
        <dbReference type="Proteomes" id="UP000440578"/>
    </source>
</evidence>
<dbReference type="PRINTS" id="PR02043">
    <property type="entry name" value="CANCERSCCP1"/>
</dbReference>
<protein>
    <submittedName>
        <fullName evidence="5">Protein CASC1</fullName>
    </submittedName>
</protein>
<keyword evidence="2" id="KW-0175">Coiled coil</keyword>
<dbReference type="EMBL" id="VIIS01001419">
    <property type="protein sequence ID" value="KAF0298630.1"/>
    <property type="molecule type" value="Genomic_DNA"/>
</dbReference>
<comment type="similarity">
    <text evidence="1">Belongs to the DNAI7 family.</text>
</comment>
<dbReference type="PANTHER" id="PTHR20929:SF11">
    <property type="entry name" value="DYNEIN AXONEMAL INTERMEDIATE CHAIN 7"/>
    <property type="match status" value="1"/>
</dbReference>
<evidence type="ECO:0000256" key="2">
    <source>
        <dbReference type="SAM" id="Coils"/>
    </source>
</evidence>
<comment type="caution">
    <text evidence="5">The sequence shown here is derived from an EMBL/GenBank/DDBJ whole genome shotgun (WGS) entry which is preliminary data.</text>
</comment>